<protein>
    <recommendedName>
        <fullName evidence="3">Phage nucleotide-binding protein</fullName>
    </recommendedName>
</protein>
<reference evidence="2" key="1">
    <citation type="submission" date="2016-01" db="EMBL/GenBank/DDBJ databases">
        <authorList>
            <person name="Mitreva M."/>
            <person name="Pepin K.H."/>
            <person name="Mihindukulasuriya K.A."/>
            <person name="Fulton R."/>
            <person name="Fronick C."/>
            <person name="O'Laughlin M."/>
            <person name="Miner T."/>
            <person name="Herter B."/>
            <person name="Rosa B.A."/>
            <person name="Cordes M."/>
            <person name="Tomlinson C."/>
            <person name="Wollam A."/>
            <person name="Palsikar V.B."/>
            <person name="Mardis E.R."/>
            <person name="Wilson R.K."/>
        </authorList>
    </citation>
    <scope>NUCLEOTIDE SEQUENCE [LARGE SCALE GENOMIC DNA]</scope>
    <source>
        <strain evidence="2">DNF00019</strain>
    </source>
</reference>
<organism evidence="1 2">
    <name type="scientific">Atopobium deltae</name>
    <dbReference type="NCBI Taxonomy" id="1393034"/>
    <lineage>
        <taxon>Bacteria</taxon>
        <taxon>Bacillati</taxon>
        <taxon>Actinomycetota</taxon>
        <taxon>Coriobacteriia</taxon>
        <taxon>Coriobacteriales</taxon>
        <taxon>Atopobiaceae</taxon>
        <taxon>Atopobium</taxon>
    </lineage>
</organism>
<dbReference type="OrthoDB" id="5413799at2"/>
<proteinExistence type="predicted"/>
<evidence type="ECO:0008006" key="3">
    <source>
        <dbReference type="Google" id="ProtNLM"/>
    </source>
</evidence>
<dbReference type="PATRIC" id="fig|1393034.3.peg.932"/>
<accession>A0A133XSU7</accession>
<dbReference type="EMBL" id="LSCR01000026">
    <property type="protein sequence ID" value="KXB33999.1"/>
    <property type="molecule type" value="Genomic_DNA"/>
</dbReference>
<keyword evidence="2" id="KW-1185">Reference proteome</keyword>
<sequence length="337" mass="37556">MLEITKGAQVKPIKSVIYGHEGIGKSTLASKLPGAVFIDIEQGTNQLDVARLPRPRTWTELLSEIAEIANNDYGIETLVIDTADAAEQLCIAHVCADAEKKSIEEWGYGKGYVLVRDEFLKLVDMLSELTTRGTNVCILAHACISRVETPEESASYDRWTLKLIDTKRTSDAALLKEWADLLLFLDYKTYVEVNENGRGKARGGKRVIKCTHAATYDAKNRYNLPDEIPLNEASRIVEIFADASAKGRKRTQERKEKEKALGIDAYPESASTKRLKAHMLKDNITDAQLRAIIAATGKYKESAKVSEYEPSFIEYISARWADIAKKASKKADAQPKE</sequence>
<evidence type="ECO:0000313" key="2">
    <source>
        <dbReference type="Proteomes" id="UP000070675"/>
    </source>
</evidence>
<dbReference type="Proteomes" id="UP000070675">
    <property type="component" value="Unassembled WGS sequence"/>
</dbReference>
<evidence type="ECO:0000313" key="1">
    <source>
        <dbReference type="EMBL" id="KXB33999.1"/>
    </source>
</evidence>
<dbReference type="RefSeq" id="WP_066305693.1">
    <property type="nucleotide sequence ID" value="NZ_KQ959506.1"/>
</dbReference>
<dbReference type="Pfam" id="PF13479">
    <property type="entry name" value="AAA_24"/>
    <property type="match status" value="1"/>
</dbReference>
<gene>
    <name evidence="1" type="ORF">HMPREF3192_00968</name>
</gene>
<dbReference type="AlphaFoldDB" id="A0A133XSU7"/>
<comment type="caution">
    <text evidence="1">The sequence shown here is derived from an EMBL/GenBank/DDBJ whole genome shotgun (WGS) entry which is preliminary data.</text>
</comment>
<dbReference type="STRING" id="1393034.HMPREF3192_00968"/>
<name>A0A133XSU7_9ACTN</name>